<evidence type="ECO:0000259" key="1">
    <source>
        <dbReference type="Pfam" id="PF05713"/>
    </source>
</evidence>
<proteinExistence type="predicted"/>
<dbReference type="EMBL" id="JBHUKU010000024">
    <property type="protein sequence ID" value="MFD2464167.1"/>
    <property type="molecule type" value="Genomic_DNA"/>
</dbReference>
<reference evidence="3" key="1">
    <citation type="journal article" date="2019" name="Int. J. Syst. Evol. Microbiol.">
        <title>The Global Catalogue of Microorganisms (GCM) 10K type strain sequencing project: providing services to taxonomists for standard genome sequencing and annotation.</title>
        <authorList>
            <consortium name="The Broad Institute Genomics Platform"/>
            <consortium name="The Broad Institute Genome Sequencing Center for Infectious Disease"/>
            <person name="Wu L."/>
            <person name="Ma J."/>
        </authorList>
    </citation>
    <scope>NUCLEOTIDE SEQUENCE [LARGE SCALE GENOMIC DNA]</scope>
    <source>
        <strain evidence="3">CGMCC 4.7643</strain>
    </source>
</reference>
<keyword evidence="3" id="KW-1185">Reference proteome</keyword>
<dbReference type="Pfam" id="PF05713">
    <property type="entry name" value="MobC"/>
    <property type="match status" value="1"/>
</dbReference>
<feature type="domain" description="Bacterial mobilisation" evidence="1">
    <location>
        <begin position="78"/>
        <end position="105"/>
    </location>
</feature>
<accession>A0ABW5GTI5</accession>
<gene>
    <name evidence="2" type="primary">mobC</name>
    <name evidence="2" type="ORF">ACFSYJ_36505</name>
</gene>
<sequence>MADHAQRRQRRVPGGSHKRINCRTIEPTYRRLERRAEAAGLSLPRYLIESGLRDEAGQWSLRQQRWWAERLDVVETRLIRIGVNLNQIAAVANATGELDPGLAGALGYLRATLQRHEEILDAIDTSDPERRPQP</sequence>
<name>A0ABW5GTI5_9PSEU</name>
<dbReference type="Proteomes" id="UP001597419">
    <property type="component" value="Unassembled WGS sequence"/>
</dbReference>
<evidence type="ECO:0000313" key="2">
    <source>
        <dbReference type="EMBL" id="MFD2464167.1"/>
    </source>
</evidence>
<organism evidence="2 3">
    <name type="scientific">Amycolatopsis samaneae</name>
    <dbReference type="NCBI Taxonomy" id="664691"/>
    <lineage>
        <taxon>Bacteria</taxon>
        <taxon>Bacillati</taxon>
        <taxon>Actinomycetota</taxon>
        <taxon>Actinomycetes</taxon>
        <taxon>Pseudonocardiales</taxon>
        <taxon>Pseudonocardiaceae</taxon>
        <taxon>Amycolatopsis</taxon>
    </lineage>
</organism>
<dbReference type="InterPro" id="IPR008687">
    <property type="entry name" value="MobC"/>
</dbReference>
<dbReference type="RefSeq" id="WP_345407734.1">
    <property type="nucleotide sequence ID" value="NZ_BAABHG010000023.1"/>
</dbReference>
<evidence type="ECO:0000313" key="3">
    <source>
        <dbReference type="Proteomes" id="UP001597419"/>
    </source>
</evidence>
<protein>
    <submittedName>
        <fullName evidence="2">Plasmid mobilization relaxosome protein MobC</fullName>
    </submittedName>
</protein>
<comment type="caution">
    <text evidence="2">The sequence shown here is derived from an EMBL/GenBank/DDBJ whole genome shotgun (WGS) entry which is preliminary data.</text>
</comment>